<dbReference type="Pfam" id="PF03465">
    <property type="entry name" value="eRF1_3"/>
    <property type="match status" value="1"/>
</dbReference>
<dbReference type="InterPro" id="IPR058547">
    <property type="entry name" value="Pelota_N"/>
</dbReference>
<dbReference type="InterPro" id="IPR005140">
    <property type="entry name" value="eRF1_Pelota-like_N"/>
</dbReference>
<accession>A0A098VW75</accession>
<feature type="domain" description="eRF1/Pelota-like N-terminal" evidence="6">
    <location>
        <begin position="1"/>
        <end position="150"/>
    </location>
</feature>
<dbReference type="GO" id="GO:0070481">
    <property type="term" value="P:nuclear-transcribed mRNA catabolic process, non-stop decay"/>
    <property type="evidence" value="ECO:0007669"/>
    <property type="project" value="InterPro"/>
</dbReference>
<evidence type="ECO:0000256" key="5">
    <source>
        <dbReference type="ARBA" id="ARBA00022723"/>
    </source>
</evidence>
<evidence type="ECO:0000256" key="3">
    <source>
        <dbReference type="ARBA" id="ARBA00009504"/>
    </source>
</evidence>
<gene>
    <name evidence="7" type="ORF">DI09_107p40</name>
</gene>
<dbReference type="PANTHER" id="PTHR10853">
    <property type="entry name" value="PELOTA"/>
    <property type="match status" value="1"/>
</dbReference>
<name>A0A098VW75_9MICR</name>
<protein>
    <submittedName>
        <fullName evidence="7">Eukaryotic release factor eRF1</fullName>
    </submittedName>
</protein>
<dbReference type="InterPro" id="IPR038069">
    <property type="entry name" value="Pelota/DOM34_N"/>
</dbReference>
<evidence type="ECO:0000313" key="7">
    <source>
        <dbReference type="EMBL" id="KGG53170.1"/>
    </source>
</evidence>
<sequence length="409" mass="46965">MRLLRRSISSRDHSGFISLMAEEFDDIWNLYQIIHKDDRIKIRVRSDNNPCSSTSTESERIRITLWIQVDTVSADLSISSLALKGRVCVENDYVKVCRYSLHSLPQDRYLGPLLSLGSFHTLNVGINEKIELQKDFWPEYILELIDKSIKEGKNVPVIALIFQMGMRLMCRPRLRHQKFGHHFERENRDSYTKEIQSWDQIKSDNFYLRICKTLVKHFQFSDINNCLVASPGFYNKDFIEYICDRFATPSADAALRSLFLNKSKFIVVHSSHGYLSALEEILADKSSSAVLSSTSSFNVEQKALERFITMLSKSPNKAYYSYEHVRYAADLNSVKELFISRMPSVDGDRTCFDVEKRKSLFSLMQDVKSQGGTVIVFSSCFGSMGQLNSLSGIAAILRFEISEESFELC</sequence>
<evidence type="ECO:0000256" key="1">
    <source>
        <dbReference type="ARBA" id="ARBA00001968"/>
    </source>
</evidence>
<proteinExistence type="inferred from homology"/>
<dbReference type="InterPro" id="IPR004405">
    <property type="entry name" value="TF_pelota"/>
</dbReference>
<comment type="caution">
    <text evidence="7">The sequence shown here is derived from an EMBL/GenBank/DDBJ whole genome shotgun (WGS) entry which is preliminary data.</text>
</comment>
<dbReference type="HOGENOM" id="CLU_023334_3_1_1"/>
<dbReference type="EMBL" id="JMKJ01000008">
    <property type="protein sequence ID" value="KGG53170.1"/>
    <property type="molecule type" value="Genomic_DNA"/>
</dbReference>
<dbReference type="OrthoDB" id="10249111at2759"/>
<dbReference type="GO" id="GO:0070966">
    <property type="term" value="P:nuclear-transcribed mRNA catabolic process, no-go decay"/>
    <property type="evidence" value="ECO:0007669"/>
    <property type="project" value="InterPro"/>
</dbReference>
<evidence type="ECO:0000259" key="6">
    <source>
        <dbReference type="SMART" id="SM01194"/>
    </source>
</evidence>
<dbReference type="Pfam" id="PF03464">
    <property type="entry name" value="eRF1_2"/>
    <property type="match status" value="1"/>
</dbReference>
<dbReference type="GO" id="GO:0005737">
    <property type="term" value="C:cytoplasm"/>
    <property type="evidence" value="ECO:0007669"/>
    <property type="project" value="UniProtKB-SubCell"/>
</dbReference>
<comment type="cofactor">
    <cofactor evidence="1">
        <name>a divalent metal cation</name>
        <dbReference type="ChEBI" id="CHEBI:60240"/>
    </cofactor>
</comment>
<dbReference type="InterPro" id="IPR005141">
    <property type="entry name" value="eRF1_2"/>
</dbReference>
<reference evidence="7 8" key="1">
    <citation type="submission" date="2014-04" db="EMBL/GenBank/DDBJ databases">
        <title>A new species of microsporidia sheds light on the evolution of extreme parasitism.</title>
        <authorList>
            <person name="Haag K.L."/>
            <person name="James T.Y."/>
            <person name="Larsson R."/>
            <person name="Schaer T.M."/>
            <person name="Refardt D."/>
            <person name="Pombert J.-F."/>
            <person name="Ebert D."/>
        </authorList>
    </citation>
    <scope>NUCLEOTIDE SEQUENCE [LARGE SCALE GENOMIC DNA]</scope>
    <source>
        <strain evidence="7 8">UGP3</strain>
        <tissue evidence="7">Spores</tissue>
    </source>
</reference>
<dbReference type="Gene3D" id="2.30.30.870">
    <property type="entry name" value="Pelota, domain A"/>
    <property type="match status" value="1"/>
</dbReference>
<dbReference type="GeneID" id="25257942"/>
<dbReference type="PANTHER" id="PTHR10853:SF0">
    <property type="entry name" value="PROTEIN PELOTA HOMOLOG"/>
    <property type="match status" value="1"/>
</dbReference>
<dbReference type="Gene3D" id="3.30.1330.30">
    <property type="match status" value="1"/>
</dbReference>
<dbReference type="GO" id="GO:0070651">
    <property type="term" value="P:nonfunctional rRNA decay"/>
    <property type="evidence" value="ECO:0007669"/>
    <property type="project" value="TreeGrafter"/>
</dbReference>
<dbReference type="Gene3D" id="3.30.420.60">
    <property type="entry name" value="eRF1 domain 2"/>
    <property type="match status" value="1"/>
</dbReference>
<dbReference type="InterPro" id="IPR005142">
    <property type="entry name" value="eRF1_3"/>
</dbReference>
<keyword evidence="4" id="KW-0963">Cytoplasm</keyword>
<dbReference type="GO" id="GO:0071025">
    <property type="term" value="P:RNA surveillance"/>
    <property type="evidence" value="ECO:0007669"/>
    <property type="project" value="InterPro"/>
</dbReference>
<dbReference type="SMART" id="SM01194">
    <property type="entry name" value="eRF1_1"/>
    <property type="match status" value="1"/>
</dbReference>
<comment type="subcellular location">
    <subcellularLocation>
        <location evidence="2">Cytoplasm</location>
    </subcellularLocation>
</comment>
<keyword evidence="5" id="KW-0479">Metal-binding</keyword>
<evidence type="ECO:0000256" key="4">
    <source>
        <dbReference type="ARBA" id="ARBA00022490"/>
    </source>
</evidence>
<dbReference type="GO" id="GO:0032790">
    <property type="term" value="P:ribosome disassembly"/>
    <property type="evidence" value="ECO:0007669"/>
    <property type="project" value="TreeGrafter"/>
</dbReference>
<evidence type="ECO:0000313" key="8">
    <source>
        <dbReference type="Proteomes" id="UP000029725"/>
    </source>
</evidence>
<organism evidence="7 8">
    <name type="scientific">Mitosporidium daphniae</name>
    <dbReference type="NCBI Taxonomy" id="1485682"/>
    <lineage>
        <taxon>Eukaryota</taxon>
        <taxon>Fungi</taxon>
        <taxon>Fungi incertae sedis</taxon>
        <taxon>Microsporidia</taxon>
        <taxon>Mitosporidium</taxon>
    </lineage>
</organism>
<dbReference type="RefSeq" id="XP_013239606.1">
    <property type="nucleotide sequence ID" value="XM_013384152.1"/>
</dbReference>
<dbReference type="SUPFAM" id="SSF53137">
    <property type="entry name" value="Translational machinery components"/>
    <property type="match status" value="1"/>
</dbReference>
<evidence type="ECO:0000256" key="2">
    <source>
        <dbReference type="ARBA" id="ARBA00004496"/>
    </source>
</evidence>
<dbReference type="GO" id="GO:0046872">
    <property type="term" value="F:metal ion binding"/>
    <property type="evidence" value="ECO:0007669"/>
    <property type="project" value="UniProtKB-KW"/>
</dbReference>
<dbReference type="SUPFAM" id="SSF159065">
    <property type="entry name" value="Dom34/Pelota N-terminal domain-like"/>
    <property type="match status" value="1"/>
</dbReference>
<dbReference type="Proteomes" id="UP000029725">
    <property type="component" value="Unassembled WGS sequence"/>
</dbReference>
<dbReference type="VEuPathDB" id="MicrosporidiaDB:DI09_107p40"/>
<keyword evidence="8" id="KW-1185">Reference proteome</keyword>
<dbReference type="SUPFAM" id="SSF55315">
    <property type="entry name" value="L30e-like"/>
    <property type="match status" value="1"/>
</dbReference>
<dbReference type="AlphaFoldDB" id="A0A098VW75"/>
<comment type="similarity">
    <text evidence="3">Belongs to the eukaryotic release factor 1 family. Pelota subfamily.</text>
</comment>
<dbReference type="InterPro" id="IPR042226">
    <property type="entry name" value="eFR1_2_sf"/>
</dbReference>
<dbReference type="Pfam" id="PF26356">
    <property type="entry name" value="Pelota_N"/>
    <property type="match status" value="1"/>
</dbReference>
<dbReference type="InterPro" id="IPR029064">
    <property type="entry name" value="Ribosomal_eL30-like_sf"/>
</dbReference>